<sequence>MTRDSKRSKSVSWAPDENLCQTRLFLSEDAPVLSGEATQNHLQPKASWLWHSNCANSNDSPPPGFETNFPSHEMNEISQISLIIWQCPNKFVVNPKWSVVCGEESSEVEFQNQRQSRVLEAVYPRPASIPPNPFFTSEAGVSNYNDNETPCVPITAIEEEELDQQYLTIPVDPPTPKLSIQPPQTSHAPVISTPIPSIEPALLAAAFASLQKSNDSGNMIDQDLLLDILNDPNMVKKLISECGTSEQTLPHSSTAVFRPPPPPFTNGSLSPVSAPSLITTMHMTHRLPSPPLPPPLNHPRSALFGGLKTTDSFQSNSIPMNQQPDDMRDMNYYKNLIQCHGGEKMADENALLSFHDNRESFSRNNMMMRKEAEGGGGRGRGGRGLKRDFRQKITKPCAFFNTPRGCKHGVNCLYQHDPSSFAQRHHQQYMDGRSVKRTKYDGEFA</sequence>
<dbReference type="GO" id="GO:0008270">
    <property type="term" value="F:zinc ion binding"/>
    <property type="evidence" value="ECO:0007669"/>
    <property type="project" value="UniProtKB-KW"/>
</dbReference>
<keyword evidence="1" id="KW-0238">DNA-binding</keyword>
<dbReference type="AlphaFoldDB" id="A0A0K9NYM7"/>
<organism evidence="5 6">
    <name type="scientific">Zostera marina</name>
    <name type="common">Eelgrass</name>
    <dbReference type="NCBI Taxonomy" id="29655"/>
    <lineage>
        <taxon>Eukaryota</taxon>
        <taxon>Viridiplantae</taxon>
        <taxon>Streptophyta</taxon>
        <taxon>Embryophyta</taxon>
        <taxon>Tracheophyta</taxon>
        <taxon>Spermatophyta</taxon>
        <taxon>Magnoliopsida</taxon>
        <taxon>Liliopsida</taxon>
        <taxon>Zosteraceae</taxon>
        <taxon>Zostera</taxon>
    </lineage>
</organism>
<evidence type="ECO:0000256" key="2">
    <source>
        <dbReference type="PROSITE-ProRule" id="PRU00723"/>
    </source>
</evidence>
<comment type="caution">
    <text evidence="5">The sequence shown here is derived from an EMBL/GenBank/DDBJ whole genome shotgun (WGS) entry which is preliminary data.</text>
</comment>
<dbReference type="OMA" id="YQHDASF"/>
<evidence type="ECO:0000313" key="6">
    <source>
        <dbReference type="Proteomes" id="UP000036987"/>
    </source>
</evidence>
<reference evidence="6" key="1">
    <citation type="journal article" date="2016" name="Nature">
        <title>The genome of the seagrass Zostera marina reveals angiosperm adaptation to the sea.</title>
        <authorList>
            <person name="Olsen J.L."/>
            <person name="Rouze P."/>
            <person name="Verhelst B."/>
            <person name="Lin Y.-C."/>
            <person name="Bayer T."/>
            <person name="Collen J."/>
            <person name="Dattolo E."/>
            <person name="De Paoli E."/>
            <person name="Dittami S."/>
            <person name="Maumus F."/>
            <person name="Michel G."/>
            <person name="Kersting A."/>
            <person name="Lauritano C."/>
            <person name="Lohaus R."/>
            <person name="Toepel M."/>
            <person name="Tonon T."/>
            <person name="Vanneste K."/>
            <person name="Amirebrahimi M."/>
            <person name="Brakel J."/>
            <person name="Bostroem C."/>
            <person name="Chovatia M."/>
            <person name="Grimwood J."/>
            <person name="Jenkins J.W."/>
            <person name="Jueterbock A."/>
            <person name="Mraz A."/>
            <person name="Stam W.T."/>
            <person name="Tice H."/>
            <person name="Bornberg-Bauer E."/>
            <person name="Green P.J."/>
            <person name="Pearson G.A."/>
            <person name="Procaccini G."/>
            <person name="Duarte C.M."/>
            <person name="Schmutz J."/>
            <person name="Reusch T.B.H."/>
            <person name="Van de Peer Y."/>
        </authorList>
    </citation>
    <scope>NUCLEOTIDE SEQUENCE [LARGE SCALE GENOMIC DNA]</scope>
    <source>
        <strain evidence="6">cv. Finnish</strain>
    </source>
</reference>
<keyword evidence="2" id="KW-0862">Zinc</keyword>
<dbReference type="InterPro" id="IPR000571">
    <property type="entry name" value="Znf_CCCH"/>
</dbReference>
<keyword evidence="2" id="KW-0863">Zinc-finger</keyword>
<proteinExistence type="predicted"/>
<evidence type="ECO:0000256" key="1">
    <source>
        <dbReference type="ARBA" id="ARBA00023125"/>
    </source>
</evidence>
<dbReference type="GO" id="GO:0003677">
    <property type="term" value="F:DNA binding"/>
    <property type="evidence" value="ECO:0007669"/>
    <property type="project" value="UniProtKB-KW"/>
</dbReference>
<feature type="region of interest" description="Disordered" evidence="3">
    <location>
        <begin position="308"/>
        <end position="327"/>
    </location>
</feature>
<evidence type="ECO:0000313" key="5">
    <source>
        <dbReference type="EMBL" id="KMZ61808.1"/>
    </source>
</evidence>
<keyword evidence="6" id="KW-1185">Reference proteome</keyword>
<accession>A0A0K9NYM7</accession>
<dbReference type="PANTHER" id="PTHR33400">
    <property type="entry name" value="ZINC FINGER CCCH DOMAIN-CONTAINING PROTEIN 6-RELATED"/>
    <property type="match status" value="1"/>
</dbReference>
<feature type="zinc finger region" description="C3H1-type" evidence="2">
    <location>
        <begin position="391"/>
        <end position="419"/>
    </location>
</feature>
<protein>
    <recommendedName>
        <fullName evidence="4">C3H1-type domain-containing protein</fullName>
    </recommendedName>
</protein>
<dbReference type="EMBL" id="LFYR01001430">
    <property type="protein sequence ID" value="KMZ61808.1"/>
    <property type="molecule type" value="Genomic_DNA"/>
</dbReference>
<feature type="compositionally biased region" description="Polar residues" evidence="3">
    <location>
        <begin position="309"/>
        <end position="324"/>
    </location>
</feature>
<evidence type="ECO:0000259" key="4">
    <source>
        <dbReference type="PROSITE" id="PS50103"/>
    </source>
</evidence>
<keyword evidence="2" id="KW-0479">Metal-binding</keyword>
<dbReference type="Proteomes" id="UP000036987">
    <property type="component" value="Unassembled WGS sequence"/>
</dbReference>
<feature type="domain" description="C3H1-type" evidence="4">
    <location>
        <begin position="391"/>
        <end position="419"/>
    </location>
</feature>
<name>A0A0K9NYM7_ZOSMR</name>
<dbReference type="PANTHER" id="PTHR33400:SF2">
    <property type="entry name" value="ZINC FINGER CCCH DOMAIN-CONTAINING PROTEIN 6"/>
    <property type="match status" value="1"/>
</dbReference>
<dbReference type="OrthoDB" id="1928519at2759"/>
<gene>
    <name evidence="5" type="ORF">ZOSMA_4G00970</name>
</gene>
<evidence type="ECO:0000256" key="3">
    <source>
        <dbReference type="SAM" id="MobiDB-lite"/>
    </source>
</evidence>
<dbReference type="PROSITE" id="PS50103">
    <property type="entry name" value="ZF_C3H1"/>
    <property type="match status" value="1"/>
</dbReference>